<name>A0ABX0T6J5_9MICO</name>
<dbReference type="Gene3D" id="3.40.50.720">
    <property type="entry name" value="NAD(P)-binding Rossmann-like Domain"/>
    <property type="match status" value="1"/>
</dbReference>
<dbReference type="RefSeq" id="WP_166778936.1">
    <property type="nucleotide sequence ID" value="NZ_JAAOYO010000001.1"/>
</dbReference>
<dbReference type="InterPro" id="IPR013332">
    <property type="entry name" value="KPR_N"/>
</dbReference>
<dbReference type="Pfam" id="PF02558">
    <property type="entry name" value="ApbA"/>
    <property type="match status" value="1"/>
</dbReference>
<dbReference type="InterPro" id="IPR036291">
    <property type="entry name" value="NAD(P)-bd_dom_sf"/>
</dbReference>
<reference evidence="2 3" key="1">
    <citation type="submission" date="2020-03" db="EMBL/GenBank/DDBJ databases">
        <title>Above-ground endophytic microbial communities from plants in different locations in the United States.</title>
        <authorList>
            <person name="Frank C."/>
        </authorList>
    </citation>
    <scope>NUCLEOTIDE SEQUENCE [LARGE SCALE GENOMIC DNA]</scope>
    <source>
        <strain evidence="2 3">WW7</strain>
    </source>
</reference>
<evidence type="ECO:0000313" key="3">
    <source>
        <dbReference type="Proteomes" id="UP001318300"/>
    </source>
</evidence>
<sequence>MDITIIGAGAIGGTIGAHMARAGHGVLLCDADADHVAAINAHGLHIEGPVEDFTVRVDAVTPEELPSRVGAGGVGAAVVAVKSLHTASAARVLAEVLAPDGYVLTTQNGLTADTLSAIVGAERVVSSFINVGADYLEPGRILQGNIAAFRIGELAGGAITPRVGLLADAMPYALPTENVLGYLWGKEAYGAMLWAGAVSDLTIADSLSLPEYRELMIAVAQEAIDQAPVQVESFDGFVPDDLPGSLGRLAAFNRRSAKARSGIWRDLMVRKRKTEVDEVHKDIQGPVFDRIVAMVHDIEEGRRTCETANLDELAAFVRDLPVTTSH</sequence>
<comment type="caution">
    <text evidence="2">The sequence shown here is derived from an EMBL/GenBank/DDBJ whole genome shotgun (WGS) entry which is preliminary data.</text>
</comment>
<keyword evidence="3" id="KW-1185">Reference proteome</keyword>
<proteinExistence type="predicted"/>
<dbReference type="EMBL" id="JAAOYO010000001">
    <property type="protein sequence ID" value="NII39789.1"/>
    <property type="molecule type" value="Genomic_DNA"/>
</dbReference>
<feature type="domain" description="Ketopantoate reductase N-terminal" evidence="1">
    <location>
        <begin position="3"/>
        <end position="155"/>
    </location>
</feature>
<dbReference type="GO" id="GO:0008677">
    <property type="term" value="F:2-dehydropantoate 2-reductase activity"/>
    <property type="evidence" value="ECO:0007669"/>
    <property type="project" value="UniProtKB-EC"/>
</dbReference>
<dbReference type="InterPro" id="IPR013328">
    <property type="entry name" value="6PGD_dom2"/>
</dbReference>
<dbReference type="EC" id="1.1.1.169" evidence="2"/>
<gene>
    <name evidence="2" type="ORF">E9228_000408</name>
</gene>
<evidence type="ECO:0000313" key="2">
    <source>
        <dbReference type="EMBL" id="NII39789.1"/>
    </source>
</evidence>
<organism evidence="2 3">
    <name type="scientific">Curtobacterium salicis</name>
    <dbReference type="NCBI Taxonomy" id="1779862"/>
    <lineage>
        <taxon>Bacteria</taxon>
        <taxon>Bacillati</taxon>
        <taxon>Actinomycetota</taxon>
        <taxon>Actinomycetes</taxon>
        <taxon>Micrococcales</taxon>
        <taxon>Microbacteriaceae</taxon>
        <taxon>Curtobacterium</taxon>
    </lineage>
</organism>
<accession>A0ABX0T6J5</accession>
<dbReference type="Proteomes" id="UP001318300">
    <property type="component" value="Unassembled WGS sequence"/>
</dbReference>
<dbReference type="Gene3D" id="1.10.1040.10">
    <property type="entry name" value="N-(1-d-carboxylethyl)-l-norvaline Dehydrogenase, domain 2"/>
    <property type="match status" value="1"/>
</dbReference>
<keyword evidence="2" id="KW-0560">Oxidoreductase</keyword>
<protein>
    <submittedName>
        <fullName evidence="2">2-dehydropantoate 2-reductase</fullName>
        <ecNumber evidence="2">1.1.1.169</ecNumber>
    </submittedName>
</protein>
<dbReference type="SUPFAM" id="SSF51735">
    <property type="entry name" value="NAD(P)-binding Rossmann-fold domains"/>
    <property type="match status" value="1"/>
</dbReference>
<evidence type="ECO:0000259" key="1">
    <source>
        <dbReference type="Pfam" id="PF02558"/>
    </source>
</evidence>